<dbReference type="AlphaFoldDB" id="A0ABD3PDS6"/>
<feature type="region of interest" description="Disordered" evidence="1">
    <location>
        <begin position="446"/>
        <end position="637"/>
    </location>
</feature>
<feature type="compositionally biased region" description="Basic and acidic residues" evidence="1">
    <location>
        <begin position="512"/>
        <end position="524"/>
    </location>
</feature>
<gene>
    <name evidence="2" type="ORF">ACHAWO_002191</name>
</gene>
<feature type="compositionally biased region" description="Basic and acidic residues" evidence="1">
    <location>
        <begin position="595"/>
        <end position="620"/>
    </location>
</feature>
<accession>A0ABD3PDS6</accession>
<feature type="region of interest" description="Disordered" evidence="1">
    <location>
        <begin position="278"/>
        <end position="300"/>
    </location>
</feature>
<name>A0ABD3PDS6_9STRA</name>
<feature type="compositionally biased region" description="Basic and acidic residues" evidence="1">
    <location>
        <begin position="544"/>
        <end position="555"/>
    </location>
</feature>
<dbReference type="EMBL" id="JALLPJ020000661">
    <property type="protein sequence ID" value="KAL3786178.1"/>
    <property type="molecule type" value="Genomic_DNA"/>
</dbReference>
<feature type="compositionally biased region" description="Basic residues" evidence="1">
    <location>
        <begin position="496"/>
        <end position="505"/>
    </location>
</feature>
<feature type="compositionally biased region" description="Low complexity" evidence="1">
    <location>
        <begin position="621"/>
        <end position="633"/>
    </location>
</feature>
<keyword evidence="3" id="KW-1185">Reference proteome</keyword>
<organism evidence="2 3">
    <name type="scientific">Cyclotella atomus</name>
    <dbReference type="NCBI Taxonomy" id="382360"/>
    <lineage>
        <taxon>Eukaryota</taxon>
        <taxon>Sar</taxon>
        <taxon>Stramenopiles</taxon>
        <taxon>Ochrophyta</taxon>
        <taxon>Bacillariophyta</taxon>
        <taxon>Coscinodiscophyceae</taxon>
        <taxon>Thalassiosirophycidae</taxon>
        <taxon>Stephanodiscales</taxon>
        <taxon>Stephanodiscaceae</taxon>
        <taxon>Cyclotella</taxon>
    </lineage>
</organism>
<feature type="compositionally biased region" description="Basic and acidic residues" evidence="1">
    <location>
        <begin position="457"/>
        <end position="488"/>
    </location>
</feature>
<comment type="caution">
    <text evidence="2">The sequence shown here is derived from an EMBL/GenBank/DDBJ whole genome shotgun (WGS) entry which is preliminary data.</text>
</comment>
<protein>
    <submittedName>
        <fullName evidence="2">Uncharacterized protein</fullName>
    </submittedName>
</protein>
<proteinExistence type="predicted"/>
<feature type="compositionally biased region" description="Polar residues" evidence="1">
    <location>
        <begin position="280"/>
        <end position="300"/>
    </location>
</feature>
<dbReference type="Proteomes" id="UP001530400">
    <property type="component" value="Unassembled WGS sequence"/>
</dbReference>
<evidence type="ECO:0000256" key="1">
    <source>
        <dbReference type="SAM" id="MobiDB-lite"/>
    </source>
</evidence>
<reference evidence="2 3" key="1">
    <citation type="submission" date="2024-10" db="EMBL/GenBank/DDBJ databases">
        <title>Updated reference genomes for cyclostephanoid diatoms.</title>
        <authorList>
            <person name="Roberts W.R."/>
            <person name="Alverson A.J."/>
        </authorList>
    </citation>
    <scope>NUCLEOTIDE SEQUENCE [LARGE SCALE GENOMIC DNA]</scope>
    <source>
        <strain evidence="2 3">AJA010-31</strain>
    </source>
</reference>
<feature type="compositionally biased region" description="Polar residues" evidence="1">
    <location>
        <begin position="556"/>
        <end position="570"/>
    </location>
</feature>
<evidence type="ECO:0000313" key="3">
    <source>
        <dbReference type="Proteomes" id="UP001530400"/>
    </source>
</evidence>
<evidence type="ECO:0000313" key="2">
    <source>
        <dbReference type="EMBL" id="KAL3786178.1"/>
    </source>
</evidence>
<sequence length="650" mass="69644">MNSQQDATGGAVDGYNLPPSEASYFASSHASGLGLELAARQEMIRRHLLNQTLAAATASSTSGLAHSHPDAELDHLIRRENELLGLRSAHSQLMAGLGLGNNRMTADAHDAAGSGEDSFRNESIEAIVALQEQRRKQVEEMMGMPGRQLGEQAFNLLRERNQYSSLAGMTSSAAMASSAAAQGLLTGGHNLEPDELATASYLQGAQRRIEEQEALAFRNNGLGGGQAGMPSTLNYPNEYLHMLQLLQHQQQLSLLQMQSLAGHQGVGRAVPGSLLAGGLNRTQEQGGATTANTQSSVANPQNLTQVLVRDRLRYYNNGIEVDASGKPLKEKKQPVSPIKGSISKVQAHLSNNNDENLSVFVGLVLAHVPEMSHIMAGFLSSVKEMHPKSPAKRLSYVIDMAMDELNSIDQNDLMSIDPKCSDLASRVIACVNVIKAFRDKTNANKATEGASLKPKSSKKETTAAKRKKDEPKSSKKETAAAKRKKDDDLPLMQVYKRSKATKKSAKNSSLKQPHEVGKEDKLDARLQNAGSQKHPKTDQNTSELPKKQGTVEEKSSPTLKCNQALNTATKCSKEPSKSSNGPHGDLLGKLFSSDGKSEKEEKGKDDTTADPKSRNEKEGGSSDISKASSIADNASDDDLSAAGALLGLGK</sequence>